<feature type="chain" id="PRO_5005459088" evidence="1">
    <location>
        <begin position="21"/>
        <end position="241"/>
    </location>
</feature>
<organism evidence="2 3">
    <name type="scientific">Chondromyces crocatus</name>
    <dbReference type="NCBI Taxonomy" id="52"/>
    <lineage>
        <taxon>Bacteria</taxon>
        <taxon>Pseudomonadati</taxon>
        <taxon>Myxococcota</taxon>
        <taxon>Polyangia</taxon>
        <taxon>Polyangiales</taxon>
        <taxon>Polyangiaceae</taxon>
        <taxon>Chondromyces</taxon>
    </lineage>
</organism>
<evidence type="ECO:0000313" key="2">
    <source>
        <dbReference type="EMBL" id="AKT37491.1"/>
    </source>
</evidence>
<dbReference type="Proteomes" id="UP000067626">
    <property type="component" value="Chromosome"/>
</dbReference>
<name>A0A0K1E9D3_CHOCO</name>
<reference evidence="2 3" key="1">
    <citation type="submission" date="2015-07" db="EMBL/GenBank/DDBJ databases">
        <title>Genome analysis of myxobacterium Chondromyces crocatus Cm c5 reveals a high potential for natural compound synthesis and the genetic basis for the loss of fruiting body formation.</title>
        <authorList>
            <person name="Zaburannyi N."/>
            <person name="Bunk B."/>
            <person name="Maier J."/>
            <person name="Overmann J."/>
            <person name="Mueller R."/>
        </authorList>
    </citation>
    <scope>NUCLEOTIDE SEQUENCE [LARGE SCALE GENOMIC DNA]</scope>
    <source>
        <strain evidence="2 3">Cm c5</strain>
    </source>
</reference>
<gene>
    <name evidence="2" type="ORF">CMC5_016320</name>
</gene>
<dbReference type="KEGG" id="ccro:CMC5_016320"/>
<proteinExistence type="predicted"/>
<evidence type="ECO:0000313" key="3">
    <source>
        <dbReference type="Proteomes" id="UP000067626"/>
    </source>
</evidence>
<keyword evidence="3" id="KW-1185">Reference proteome</keyword>
<keyword evidence="1" id="KW-0732">Signal</keyword>
<protein>
    <submittedName>
        <fullName evidence="2">Uncharacterized protein</fullName>
    </submittedName>
</protein>
<sequence length="241" mass="26499">MLRSSLLVSAALTSALLCTAGCGRDLEKLDLPWAPEPFRTSSEPHAAMPEPDCDVLPGLTAEELAGPPHEPLGLTRTSPHNARPPYTALPEVVMPDDVAARMTQLDLAYFRRTGKHLTITSGTRDATRQAKAMYKMLELGADVLRLYRNKEAIREIKATYDTGRAARKPPEEIMTAMHDVIRRQIDRKVYLSAHLRAGAVDIRNRDMTAADKKAFLAIVAEAGGITALEETAPPHFHLEVD</sequence>
<accession>A0A0K1E9D3</accession>
<evidence type="ECO:0000256" key="1">
    <source>
        <dbReference type="SAM" id="SignalP"/>
    </source>
</evidence>
<feature type="signal peptide" evidence="1">
    <location>
        <begin position="1"/>
        <end position="20"/>
    </location>
</feature>
<dbReference type="EMBL" id="CP012159">
    <property type="protein sequence ID" value="AKT37491.1"/>
    <property type="molecule type" value="Genomic_DNA"/>
</dbReference>
<dbReference type="STRING" id="52.CMC5_016320"/>
<dbReference type="AlphaFoldDB" id="A0A0K1E9D3"/>